<name>A0A8T2FWJ2_ARASU</name>
<evidence type="ECO:0000313" key="3">
    <source>
        <dbReference type="EMBL" id="KAG7640706.1"/>
    </source>
</evidence>
<keyword evidence="1" id="KW-0812">Transmembrane</keyword>
<dbReference type="EMBL" id="JAEFBJ010000002">
    <property type="protein sequence ID" value="KAG7640705.1"/>
    <property type="molecule type" value="Genomic_DNA"/>
</dbReference>
<sequence length="57" mass="6329">MFNLTTPNFPLPPNHSHTPALVVLFGVMATCSFLIVVVAAVCYCLDHREQTRPCVEQ</sequence>
<organism evidence="2 4">
    <name type="scientific">Arabidopsis suecica</name>
    <name type="common">Swedish thale-cress</name>
    <name type="synonym">Cardaminopsis suecica</name>
    <dbReference type="NCBI Taxonomy" id="45249"/>
    <lineage>
        <taxon>Eukaryota</taxon>
        <taxon>Viridiplantae</taxon>
        <taxon>Streptophyta</taxon>
        <taxon>Embryophyta</taxon>
        <taxon>Tracheophyta</taxon>
        <taxon>Spermatophyta</taxon>
        <taxon>Magnoliopsida</taxon>
        <taxon>eudicotyledons</taxon>
        <taxon>Gunneridae</taxon>
        <taxon>Pentapetalae</taxon>
        <taxon>rosids</taxon>
        <taxon>malvids</taxon>
        <taxon>Brassicales</taxon>
        <taxon>Brassicaceae</taxon>
        <taxon>Camelineae</taxon>
        <taxon>Arabidopsis</taxon>
    </lineage>
</organism>
<evidence type="ECO:0000313" key="2">
    <source>
        <dbReference type="EMBL" id="KAG7640705.1"/>
    </source>
</evidence>
<evidence type="ECO:0000256" key="1">
    <source>
        <dbReference type="SAM" id="Phobius"/>
    </source>
</evidence>
<evidence type="ECO:0000313" key="4">
    <source>
        <dbReference type="Proteomes" id="UP000694251"/>
    </source>
</evidence>
<keyword evidence="4" id="KW-1185">Reference proteome</keyword>
<accession>A0A8T2FWJ2</accession>
<protein>
    <submittedName>
        <fullName evidence="2">Uncharacterized protein</fullName>
    </submittedName>
</protein>
<comment type="caution">
    <text evidence="2">The sequence shown here is derived from an EMBL/GenBank/DDBJ whole genome shotgun (WGS) entry which is preliminary data.</text>
</comment>
<dbReference type="SMR" id="A0A8T2FWJ2"/>
<reference evidence="2 4" key="1">
    <citation type="submission" date="2020-12" db="EMBL/GenBank/DDBJ databases">
        <title>Concerted genomic and epigenomic changes stabilize Arabidopsis allopolyploids.</title>
        <authorList>
            <person name="Chen Z."/>
        </authorList>
    </citation>
    <scope>NUCLEOTIDE SEQUENCE [LARGE SCALE GENOMIC DNA]</scope>
    <source>
        <strain evidence="2">As9502</strain>
        <tissue evidence="2">Leaf</tissue>
    </source>
</reference>
<dbReference type="AlphaFoldDB" id="A0A8T2FWJ2"/>
<feature type="transmembrane region" description="Helical" evidence="1">
    <location>
        <begin position="20"/>
        <end position="45"/>
    </location>
</feature>
<dbReference type="Proteomes" id="UP000694251">
    <property type="component" value="Chromosome 2"/>
</dbReference>
<proteinExistence type="predicted"/>
<keyword evidence="1" id="KW-1133">Transmembrane helix</keyword>
<keyword evidence="1" id="KW-0472">Membrane</keyword>
<gene>
    <name evidence="2" type="ORF">ISN44_As02g006390</name>
    <name evidence="3" type="ORF">ISN44_As02g006400</name>
</gene>
<dbReference type="EMBL" id="JAEFBJ010000002">
    <property type="protein sequence ID" value="KAG7640706.1"/>
    <property type="molecule type" value="Genomic_DNA"/>
</dbReference>